<dbReference type="InterPro" id="IPR003509">
    <property type="entry name" value="UPF0102_YraN-like"/>
</dbReference>
<organism evidence="3 4">
    <name type="scientific">Hymenobacter sediminicola</name>
    <dbReference type="NCBI Taxonomy" id="2761579"/>
    <lineage>
        <taxon>Bacteria</taxon>
        <taxon>Pseudomonadati</taxon>
        <taxon>Bacteroidota</taxon>
        <taxon>Cytophagia</taxon>
        <taxon>Cytophagales</taxon>
        <taxon>Hymenobacteraceae</taxon>
        <taxon>Hymenobacter</taxon>
    </lineage>
</organism>
<dbReference type="Proteomes" id="UP000515489">
    <property type="component" value="Chromosome"/>
</dbReference>
<proteinExistence type="inferred from homology"/>
<evidence type="ECO:0000256" key="2">
    <source>
        <dbReference type="HAMAP-Rule" id="MF_00048"/>
    </source>
</evidence>
<keyword evidence="4" id="KW-1185">Reference proteome</keyword>
<protein>
    <recommendedName>
        <fullName evidence="2">UPF0102 protein H4317_17795</fullName>
    </recommendedName>
</protein>
<accession>A0A7G7W6H9</accession>
<dbReference type="PANTHER" id="PTHR34039:SF1">
    <property type="entry name" value="UPF0102 PROTEIN YRAN"/>
    <property type="match status" value="1"/>
</dbReference>
<dbReference type="KEGG" id="hsk:H4317_17795"/>
<dbReference type="SUPFAM" id="SSF52980">
    <property type="entry name" value="Restriction endonuclease-like"/>
    <property type="match status" value="1"/>
</dbReference>
<evidence type="ECO:0000256" key="1">
    <source>
        <dbReference type="ARBA" id="ARBA00006738"/>
    </source>
</evidence>
<dbReference type="GO" id="GO:0003676">
    <property type="term" value="F:nucleic acid binding"/>
    <property type="evidence" value="ECO:0007669"/>
    <property type="project" value="InterPro"/>
</dbReference>
<dbReference type="PANTHER" id="PTHR34039">
    <property type="entry name" value="UPF0102 PROTEIN YRAN"/>
    <property type="match status" value="1"/>
</dbReference>
<dbReference type="InterPro" id="IPR011856">
    <property type="entry name" value="tRNA_endonuc-like_dom_sf"/>
</dbReference>
<comment type="similarity">
    <text evidence="1 2">Belongs to the UPF0102 family.</text>
</comment>
<name>A0A7G7W6H9_9BACT</name>
<dbReference type="InterPro" id="IPR011335">
    <property type="entry name" value="Restrct_endonuc-II-like"/>
</dbReference>
<dbReference type="Pfam" id="PF02021">
    <property type="entry name" value="UPF0102"/>
    <property type="match status" value="1"/>
</dbReference>
<dbReference type="Gene3D" id="3.40.1350.10">
    <property type="match status" value="1"/>
</dbReference>
<gene>
    <name evidence="3" type="ORF">H4317_17795</name>
</gene>
<dbReference type="AlphaFoldDB" id="A0A7G7W6H9"/>
<dbReference type="EMBL" id="CP060202">
    <property type="protein sequence ID" value="QNH61972.1"/>
    <property type="molecule type" value="Genomic_DNA"/>
</dbReference>
<evidence type="ECO:0000313" key="4">
    <source>
        <dbReference type="Proteomes" id="UP000515489"/>
    </source>
</evidence>
<sequence>MHNAAHELGRAGEAAAAAFLIQQGFEVLFRSYRHGRAEVDLVVCQGRALLVFAEVKARSSSQFGYPETFVSERKKQLFRLAAEQVQLDLDWTGDIRFDILAVTPVANDFRIEHFEDAFY</sequence>
<dbReference type="RefSeq" id="WP_185887890.1">
    <property type="nucleotide sequence ID" value="NZ_CP060202.1"/>
</dbReference>
<dbReference type="HAMAP" id="MF_00048">
    <property type="entry name" value="UPF0102"/>
    <property type="match status" value="1"/>
</dbReference>
<reference evidence="3 4" key="1">
    <citation type="submission" date="2020-08" db="EMBL/GenBank/DDBJ databases">
        <title>Hymenobacter sp. S2-20-2 genome sequencing.</title>
        <authorList>
            <person name="Jin L."/>
        </authorList>
    </citation>
    <scope>NUCLEOTIDE SEQUENCE [LARGE SCALE GENOMIC DNA]</scope>
    <source>
        <strain evidence="3 4">S2-20-2</strain>
    </source>
</reference>
<evidence type="ECO:0000313" key="3">
    <source>
        <dbReference type="EMBL" id="QNH61972.1"/>
    </source>
</evidence>